<dbReference type="InterPro" id="IPR003854">
    <property type="entry name" value="GASA"/>
</dbReference>
<accession>A0A6P6TCD7</accession>
<evidence type="ECO:0000256" key="1">
    <source>
        <dbReference type="ARBA" id="ARBA00010582"/>
    </source>
</evidence>
<feature type="chain" id="PRO_5044650616" evidence="2">
    <location>
        <begin position="24"/>
        <end position="110"/>
    </location>
</feature>
<name>A0A6P6TCD7_COFAR</name>
<comment type="similarity">
    <text evidence="1">Belongs to the GASA family.</text>
</comment>
<organism evidence="3 4">
    <name type="scientific">Coffea arabica</name>
    <name type="common">Arabian coffee</name>
    <dbReference type="NCBI Taxonomy" id="13443"/>
    <lineage>
        <taxon>Eukaryota</taxon>
        <taxon>Viridiplantae</taxon>
        <taxon>Streptophyta</taxon>
        <taxon>Embryophyta</taxon>
        <taxon>Tracheophyta</taxon>
        <taxon>Spermatophyta</taxon>
        <taxon>Magnoliopsida</taxon>
        <taxon>eudicotyledons</taxon>
        <taxon>Gunneridae</taxon>
        <taxon>Pentapetalae</taxon>
        <taxon>asterids</taxon>
        <taxon>lamiids</taxon>
        <taxon>Gentianales</taxon>
        <taxon>Rubiaceae</taxon>
        <taxon>Ixoroideae</taxon>
        <taxon>Gardenieae complex</taxon>
        <taxon>Bertiereae - Coffeeae clade</taxon>
        <taxon>Coffeeae</taxon>
        <taxon>Coffea</taxon>
    </lineage>
</organism>
<dbReference type="Pfam" id="PF02704">
    <property type="entry name" value="GASA"/>
    <property type="match status" value="1"/>
</dbReference>
<evidence type="ECO:0000313" key="4">
    <source>
        <dbReference type="RefSeq" id="XP_027079169.1"/>
    </source>
</evidence>
<reference evidence="3" key="1">
    <citation type="journal article" date="2025" name="Foods">
        <title>Unveiling the Microbial Signatures of Arabica Coffee Cherries: Insights into Ripeness Specific Diversity, Functional Traits, and Implications for Quality and Safety.</title>
        <authorList>
            <consortium name="RefSeq"/>
            <person name="Tenea G.N."/>
            <person name="Cifuentes V."/>
            <person name="Reyes P."/>
            <person name="Cevallos-Vallejos M."/>
        </authorList>
    </citation>
    <scope>NUCLEOTIDE SEQUENCE [LARGE SCALE GENOMIC DNA]</scope>
</reference>
<dbReference type="OrthoDB" id="625265at2759"/>
<dbReference type="AlphaFoldDB" id="A0A6P6TCD7"/>
<keyword evidence="3" id="KW-1185">Reference proteome</keyword>
<dbReference type="Proteomes" id="UP001652660">
    <property type="component" value="Chromosome 7e"/>
</dbReference>
<proteinExistence type="inferred from homology"/>
<feature type="signal peptide" evidence="2">
    <location>
        <begin position="1"/>
        <end position="23"/>
    </location>
</feature>
<protein>
    <submittedName>
        <fullName evidence="4">Gibberellin-regulated protein 11-like</fullName>
    </submittedName>
</protein>
<gene>
    <name evidence="4" type="primary">LOC113702254</name>
</gene>
<evidence type="ECO:0000313" key="3">
    <source>
        <dbReference type="Proteomes" id="UP001652660"/>
    </source>
</evidence>
<dbReference type="RefSeq" id="XP_027079169.1">
    <property type="nucleotide sequence ID" value="XM_027223368.2"/>
</dbReference>
<dbReference type="PANTHER" id="PTHR23201:SF12">
    <property type="entry name" value="OS05G0432200 PROTEIN"/>
    <property type="match status" value="1"/>
</dbReference>
<dbReference type="PANTHER" id="PTHR23201">
    <property type="entry name" value="EXTENSIN, PROLINE-RICH PROTEIN"/>
    <property type="match status" value="1"/>
</dbReference>
<keyword evidence="2" id="KW-0732">Signal</keyword>
<sequence length="110" mass="11479">MAILKACAFLILSALLLIHLTDAAQVVSKGIPSPSPSPLPAPKPIDCGAACGYRCSKTKRPNLCKRACGSCCAKCSCVPPGTSGNYEACPCYYKLTTVNKSTGKVVRKCP</sequence>
<reference evidence="4" key="2">
    <citation type="submission" date="2025-08" db="UniProtKB">
        <authorList>
            <consortium name="RefSeq"/>
        </authorList>
    </citation>
    <scope>IDENTIFICATION</scope>
    <source>
        <tissue evidence="4">Leaves</tissue>
    </source>
</reference>
<dbReference type="GeneID" id="113702254"/>
<evidence type="ECO:0000256" key="2">
    <source>
        <dbReference type="SAM" id="SignalP"/>
    </source>
</evidence>